<dbReference type="InterPro" id="IPR043128">
    <property type="entry name" value="Rev_trsase/Diguanyl_cyclase"/>
</dbReference>
<dbReference type="OrthoDB" id="9812260at2"/>
<evidence type="ECO:0000313" key="7">
    <source>
        <dbReference type="Proteomes" id="UP000326287"/>
    </source>
</evidence>
<proteinExistence type="predicted"/>
<evidence type="ECO:0000256" key="2">
    <source>
        <dbReference type="ARBA" id="ARBA00012528"/>
    </source>
</evidence>
<feature type="transmembrane region" description="Helical" evidence="4">
    <location>
        <begin position="87"/>
        <end position="108"/>
    </location>
</feature>
<feature type="transmembrane region" description="Helical" evidence="4">
    <location>
        <begin position="114"/>
        <end position="134"/>
    </location>
</feature>
<dbReference type="CDD" id="cd01949">
    <property type="entry name" value="GGDEF"/>
    <property type="match status" value="1"/>
</dbReference>
<dbReference type="GO" id="GO:0005886">
    <property type="term" value="C:plasma membrane"/>
    <property type="evidence" value="ECO:0007669"/>
    <property type="project" value="TreeGrafter"/>
</dbReference>
<dbReference type="SMART" id="SM00267">
    <property type="entry name" value="GGDEF"/>
    <property type="match status" value="1"/>
</dbReference>
<organism evidence="6 7">
    <name type="scientific">Halioglobus maricola</name>
    <dbReference type="NCBI Taxonomy" id="2601894"/>
    <lineage>
        <taxon>Bacteria</taxon>
        <taxon>Pseudomonadati</taxon>
        <taxon>Pseudomonadota</taxon>
        <taxon>Gammaproteobacteria</taxon>
        <taxon>Cellvibrionales</taxon>
        <taxon>Halieaceae</taxon>
        <taxon>Halioglobus</taxon>
    </lineage>
</organism>
<accession>A0A5P9NGL6</accession>
<keyword evidence="4" id="KW-0472">Membrane</keyword>
<evidence type="ECO:0000256" key="4">
    <source>
        <dbReference type="SAM" id="Phobius"/>
    </source>
</evidence>
<feature type="transmembrane region" description="Helical" evidence="4">
    <location>
        <begin position="52"/>
        <end position="75"/>
    </location>
</feature>
<comment type="catalytic activity">
    <reaction evidence="3">
        <text>2 GTP = 3',3'-c-di-GMP + 2 diphosphate</text>
        <dbReference type="Rhea" id="RHEA:24898"/>
        <dbReference type="ChEBI" id="CHEBI:33019"/>
        <dbReference type="ChEBI" id="CHEBI:37565"/>
        <dbReference type="ChEBI" id="CHEBI:58805"/>
        <dbReference type="EC" id="2.7.7.65"/>
    </reaction>
</comment>
<dbReference type="KEGG" id="halc:EY643_02945"/>
<evidence type="ECO:0000256" key="3">
    <source>
        <dbReference type="ARBA" id="ARBA00034247"/>
    </source>
</evidence>
<dbReference type="InterPro" id="IPR050469">
    <property type="entry name" value="Diguanylate_Cyclase"/>
</dbReference>
<keyword evidence="7" id="KW-1185">Reference proteome</keyword>
<feature type="transmembrane region" description="Helical" evidence="4">
    <location>
        <begin position="141"/>
        <end position="162"/>
    </location>
</feature>
<reference evidence="6 7" key="1">
    <citation type="submission" date="2019-02" db="EMBL/GenBank/DDBJ databases">
        <authorList>
            <person name="Li S.-H."/>
        </authorList>
    </citation>
    <scope>NUCLEOTIDE SEQUENCE [LARGE SCALE GENOMIC DNA]</scope>
    <source>
        <strain evidence="6 7">IMCC14385</strain>
    </source>
</reference>
<dbReference type="EMBL" id="CP036422">
    <property type="protein sequence ID" value="QFU74695.1"/>
    <property type="molecule type" value="Genomic_DNA"/>
</dbReference>
<protein>
    <recommendedName>
        <fullName evidence="2">diguanylate cyclase</fullName>
        <ecNumber evidence="2">2.7.7.65</ecNumber>
    </recommendedName>
</protein>
<dbReference type="Proteomes" id="UP000326287">
    <property type="component" value="Chromosome"/>
</dbReference>
<dbReference type="AlphaFoldDB" id="A0A5P9NGL6"/>
<dbReference type="RefSeq" id="WP_152660807.1">
    <property type="nucleotide sequence ID" value="NZ_CP036422.1"/>
</dbReference>
<dbReference type="GO" id="GO:1902201">
    <property type="term" value="P:negative regulation of bacterial-type flagellum-dependent cell motility"/>
    <property type="evidence" value="ECO:0007669"/>
    <property type="project" value="TreeGrafter"/>
</dbReference>
<dbReference type="InterPro" id="IPR000160">
    <property type="entry name" value="GGDEF_dom"/>
</dbReference>
<dbReference type="Gene3D" id="3.30.70.270">
    <property type="match status" value="1"/>
</dbReference>
<feature type="transmembrane region" description="Helical" evidence="4">
    <location>
        <begin position="26"/>
        <end position="46"/>
    </location>
</feature>
<dbReference type="PANTHER" id="PTHR45138">
    <property type="entry name" value="REGULATORY COMPONENTS OF SENSORY TRANSDUCTION SYSTEM"/>
    <property type="match status" value="1"/>
</dbReference>
<dbReference type="Pfam" id="PF00990">
    <property type="entry name" value="GGDEF"/>
    <property type="match status" value="1"/>
</dbReference>
<name>A0A5P9NGL6_9GAMM</name>
<comment type="cofactor">
    <cofactor evidence="1">
        <name>Mg(2+)</name>
        <dbReference type="ChEBI" id="CHEBI:18420"/>
    </cofactor>
</comment>
<dbReference type="InterPro" id="IPR029787">
    <property type="entry name" value="Nucleotide_cyclase"/>
</dbReference>
<dbReference type="GO" id="GO:0043709">
    <property type="term" value="P:cell adhesion involved in single-species biofilm formation"/>
    <property type="evidence" value="ECO:0007669"/>
    <property type="project" value="TreeGrafter"/>
</dbReference>
<evidence type="ECO:0000256" key="1">
    <source>
        <dbReference type="ARBA" id="ARBA00001946"/>
    </source>
</evidence>
<evidence type="ECO:0000259" key="5">
    <source>
        <dbReference type="PROSITE" id="PS50887"/>
    </source>
</evidence>
<feature type="domain" description="GGDEF" evidence="5">
    <location>
        <begin position="264"/>
        <end position="401"/>
    </location>
</feature>
<sequence length="410" mass="45655">MIYQRHIPREELFSAQLEMLMQNGQLGTVVANTVGMVASMAIFWPFVDFTSIMLWGAAFLILLLLRSLQMSNALVNHSYRTHPKSVYWKLILGSAATGLVWASAYIFAATRVPITMQYTFLLLIVMITAISVGFSVIIREYFIAFLIGALWPIAWWSLVHYWQQPYNLLIGLVLLAFTAVLVVICDRVHRTFRNMLALNWERETMARELGDMAGSLRDRNRQLRDARRQLTDLANIDELTGLGNRRMVNTALKAEINRARRTATPLSVILLDVDYFKAYNDTYGHPAGDEVLQRLADIMQNATSRAGEVVGRYGGEEFILVLPGSSSPSAMRIAERLKDFIAEAAIPHGESDVSPSITVSQGIATVEPDTELMPADLIKMADKALYKAKASGRNAIVVEESLSAPLAAEA</sequence>
<dbReference type="SUPFAM" id="SSF55073">
    <property type="entry name" value="Nucleotide cyclase"/>
    <property type="match status" value="1"/>
</dbReference>
<evidence type="ECO:0000313" key="6">
    <source>
        <dbReference type="EMBL" id="QFU74695.1"/>
    </source>
</evidence>
<keyword evidence="4" id="KW-1133">Transmembrane helix</keyword>
<dbReference type="NCBIfam" id="TIGR00254">
    <property type="entry name" value="GGDEF"/>
    <property type="match status" value="1"/>
</dbReference>
<dbReference type="EC" id="2.7.7.65" evidence="2"/>
<dbReference type="PROSITE" id="PS50887">
    <property type="entry name" value="GGDEF"/>
    <property type="match status" value="1"/>
</dbReference>
<dbReference type="GO" id="GO:0052621">
    <property type="term" value="F:diguanylate cyclase activity"/>
    <property type="evidence" value="ECO:0007669"/>
    <property type="project" value="UniProtKB-EC"/>
</dbReference>
<dbReference type="FunFam" id="3.30.70.270:FF:000001">
    <property type="entry name" value="Diguanylate cyclase domain protein"/>
    <property type="match status" value="1"/>
</dbReference>
<dbReference type="PANTHER" id="PTHR45138:SF9">
    <property type="entry name" value="DIGUANYLATE CYCLASE DGCM-RELATED"/>
    <property type="match status" value="1"/>
</dbReference>
<gene>
    <name evidence="6" type="ORF">EY643_02945</name>
</gene>
<keyword evidence="4" id="KW-0812">Transmembrane</keyword>
<feature type="transmembrane region" description="Helical" evidence="4">
    <location>
        <begin position="168"/>
        <end position="185"/>
    </location>
</feature>